<dbReference type="AlphaFoldDB" id="A0A0F9S7W3"/>
<feature type="transmembrane region" description="Helical" evidence="1">
    <location>
        <begin position="51"/>
        <end position="68"/>
    </location>
</feature>
<comment type="caution">
    <text evidence="2">The sequence shown here is derived from an EMBL/GenBank/DDBJ whole genome shotgun (WGS) entry which is preliminary data.</text>
</comment>
<keyword evidence="1" id="KW-1133">Transmembrane helix</keyword>
<evidence type="ECO:0000313" key="2">
    <source>
        <dbReference type="EMBL" id="KKN25448.1"/>
    </source>
</evidence>
<keyword evidence="1" id="KW-0812">Transmembrane</keyword>
<gene>
    <name evidence="2" type="ORF">LCGC14_0884800</name>
</gene>
<protein>
    <submittedName>
        <fullName evidence="2">Uncharacterized protein</fullName>
    </submittedName>
</protein>
<organism evidence="2">
    <name type="scientific">marine sediment metagenome</name>
    <dbReference type="NCBI Taxonomy" id="412755"/>
    <lineage>
        <taxon>unclassified sequences</taxon>
        <taxon>metagenomes</taxon>
        <taxon>ecological metagenomes</taxon>
    </lineage>
</organism>
<sequence>MRWEQYKRLSERDKFNYFRLKVRDNSNGFLQSFGLIGLIMVVVALIENNYFFAGVFFAFGIILYYLFYKVGGRISKAIKQLEAKLK</sequence>
<name>A0A0F9S7W3_9ZZZZ</name>
<dbReference type="EMBL" id="LAZR01002802">
    <property type="protein sequence ID" value="KKN25448.1"/>
    <property type="molecule type" value="Genomic_DNA"/>
</dbReference>
<reference evidence="2" key="1">
    <citation type="journal article" date="2015" name="Nature">
        <title>Complex archaea that bridge the gap between prokaryotes and eukaryotes.</title>
        <authorList>
            <person name="Spang A."/>
            <person name="Saw J.H."/>
            <person name="Jorgensen S.L."/>
            <person name="Zaremba-Niedzwiedzka K."/>
            <person name="Martijn J."/>
            <person name="Lind A.E."/>
            <person name="van Eijk R."/>
            <person name="Schleper C."/>
            <person name="Guy L."/>
            <person name="Ettema T.J."/>
        </authorList>
    </citation>
    <scope>NUCLEOTIDE SEQUENCE</scope>
</reference>
<keyword evidence="1" id="KW-0472">Membrane</keyword>
<proteinExistence type="predicted"/>
<feature type="transmembrane region" description="Helical" evidence="1">
    <location>
        <begin position="28"/>
        <end position="45"/>
    </location>
</feature>
<evidence type="ECO:0000256" key="1">
    <source>
        <dbReference type="SAM" id="Phobius"/>
    </source>
</evidence>
<accession>A0A0F9S7W3</accession>